<protein>
    <submittedName>
        <fullName evidence="7">Sulfur oxidation c-type cytochrome SoxX</fullName>
    </submittedName>
</protein>
<sequence length="214" mass="23303">MQRFAFQLTALALGAAGLVACSLPQGSADETPSTASIREELKASFQPKGQATLDRLDQSPLQAACSAYAMNPNDSDLRKQLDALMVEQMNTVQYPADGHYLGDWKKGEKIAQTGKGKQFSDDPEKPSGGNCYACHQLSPKEIAYGNIGPSLLHYGKLRNYSPEAMKVAWAQIYNSKAFHACSTMPRFGEQGILTQAQIKDVMALLFDPKSPVNQ</sequence>
<dbReference type="InterPro" id="IPR036909">
    <property type="entry name" value="Cyt_c-like_dom_sf"/>
</dbReference>
<dbReference type="Pfam" id="PF00034">
    <property type="entry name" value="Cytochrom_C"/>
    <property type="match status" value="1"/>
</dbReference>
<dbReference type="PROSITE" id="PS51007">
    <property type="entry name" value="CYTC"/>
    <property type="match status" value="1"/>
</dbReference>
<comment type="caution">
    <text evidence="7">The sequence shown here is derived from an EMBL/GenBank/DDBJ whole genome shotgun (WGS) entry which is preliminary data.</text>
</comment>
<dbReference type="EMBL" id="BSOJ01000015">
    <property type="protein sequence ID" value="GLR26461.1"/>
    <property type="molecule type" value="Genomic_DNA"/>
</dbReference>
<evidence type="ECO:0000256" key="5">
    <source>
        <dbReference type="SAM" id="SignalP"/>
    </source>
</evidence>
<evidence type="ECO:0000313" key="8">
    <source>
        <dbReference type="Proteomes" id="UP001156664"/>
    </source>
</evidence>
<dbReference type="InterPro" id="IPR030999">
    <property type="entry name" value="Thiosulf_SoxX"/>
</dbReference>
<evidence type="ECO:0000259" key="6">
    <source>
        <dbReference type="PROSITE" id="PS51007"/>
    </source>
</evidence>
<evidence type="ECO:0000256" key="2">
    <source>
        <dbReference type="ARBA" id="ARBA00022723"/>
    </source>
</evidence>
<name>A0ABQ5YRE3_9BURK</name>
<evidence type="ECO:0000256" key="4">
    <source>
        <dbReference type="PROSITE-ProRule" id="PRU00433"/>
    </source>
</evidence>
<organism evidence="7 8">
    <name type="scientific">Limnobacter litoralis</name>
    <dbReference type="NCBI Taxonomy" id="481366"/>
    <lineage>
        <taxon>Bacteria</taxon>
        <taxon>Pseudomonadati</taxon>
        <taxon>Pseudomonadota</taxon>
        <taxon>Betaproteobacteria</taxon>
        <taxon>Burkholderiales</taxon>
        <taxon>Burkholderiaceae</taxon>
        <taxon>Limnobacter</taxon>
    </lineage>
</organism>
<accession>A0ABQ5YRE3</accession>
<keyword evidence="3 4" id="KW-0408">Iron</keyword>
<dbReference type="SUPFAM" id="SSF46626">
    <property type="entry name" value="Cytochrome c"/>
    <property type="match status" value="1"/>
</dbReference>
<feature type="chain" id="PRO_5045634940" evidence="5">
    <location>
        <begin position="28"/>
        <end position="214"/>
    </location>
</feature>
<gene>
    <name evidence="7" type="ORF">GCM10007875_15510</name>
</gene>
<keyword evidence="1 4" id="KW-0349">Heme</keyword>
<dbReference type="Proteomes" id="UP001156664">
    <property type="component" value="Unassembled WGS sequence"/>
</dbReference>
<evidence type="ECO:0000313" key="7">
    <source>
        <dbReference type="EMBL" id="GLR26461.1"/>
    </source>
</evidence>
<feature type="domain" description="Cytochrome c" evidence="6">
    <location>
        <begin position="111"/>
        <end position="209"/>
    </location>
</feature>
<dbReference type="Gene3D" id="1.10.760.10">
    <property type="entry name" value="Cytochrome c-like domain"/>
    <property type="match status" value="1"/>
</dbReference>
<reference evidence="8" key="1">
    <citation type="journal article" date="2019" name="Int. J. Syst. Evol. Microbiol.">
        <title>The Global Catalogue of Microorganisms (GCM) 10K type strain sequencing project: providing services to taxonomists for standard genome sequencing and annotation.</title>
        <authorList>
            <consortium name="The Broad Institute Genomics Platform"/>
            <consortium name="The Broad Institute Genome Sequencing Center for Infectious Disease"/>
            <person name="Wu L."/>
            <person name="Ma J."/>
        </authorList>
    </citation>
    <scope>NUCLEOTIDE SEQUENCE [LARGE SCALE GENOMIC DNA]</scope>
    <source>
        <strain evidence="8">NBRC 105857</strain>
    </source>
</reference>
<evidence type="ECO:0000256" key="3">
    <source>
        <dbReference type="ARBA" id="ARBA00023004"/>
    </source>
</evidence>
<keyword evidence="2 4" id="KW-0479">Metal-binding</keyword>
<proteinExistence type="predicted"/>
<dbReference type="PROSITE" id="PS51257">
    <property type="entry name" value="PROKAR_LIPOPROTEIN"/>
    <property type="match status" value="1"/>
</dbReference>
<dbReference type="NCBIfam" id="TIGR04485">
    <property type="entry name" value="thiosulf_SoxX"/>
    <property type="match status" value="1"/>
</dbReference>
<keyword evidence="5" id="KW-0732">Signal</keyword>
<keyword evidence="8" id="KW-1185">Reference proteome</keyword>
<feature type="signal peptide" evidence="5">
    <location>
        <begin position="1"/>
        <end position="27"/>
    </location>
</feature>
<dbReference type="RefSeq" id="WP_284281052.1">
    <property type="nucleotide sequence ID" value="NZ_BSOJ01000015.1"/>
</dbReference>
<dbReference type="PIRSF" id="PIRSF024608">
    <property type="entry name" value="UCP024608"/>
    <property type="match status" value="1"/>
</dbReference>
<dbReference type="InterPro" id="IPR016823">
    <property type="entry name" value="Thiosulf_SoxX_II"/>
</dbReference>
<dbReference type="InterPro" id="IPR009056">
    <property type="entry name" value="Cyt_c-like_dom"/>
</dbReference>
<evidence type="ECO:0000256" key="1">
    <source>
        <dbReference type="ARBA" id="ARBA00022617"/>
    </source>
</evidence>